<comment type="caution">
    <text evidence="1">The sequence shown here is derived from an EMBL/GenBank/DDBJ whole genome shotgun (WGS) entry which is preliminary data.</text>
</comment>
<gene>
    <name evidence="1" type="ORF">CEXT_48681</name>
</gene>
<protein>
    <submittedName>
        <fullName evidence="1">Uncharacterized protein</fullName>
    </submittedName>
</protein>
<proteinExistence type="predicted"/>
<accession>A0AAV4NNV6</accession>
<dbReference type="Proteomes" id="UP001054945">
    <property type="component" value="Unassembled WGS sequence"/>
</dbReference>
<name>A0AAV4NNV6_CAEEX</name>
<organism evidence="1 2">
    <name type="scientific">Caerostris extrusa</name>
    <name type="common">Bark spider</name>
    <name type="synonym">Caerostris bankana</name>
    <dbReference type="NCBI Taxonomy" id="172846"/>
    <lineage>
        <taxon>Eukaryota</taxon>
        <taxon>Metazoa</taxon>
        <taxon>Ecdysozoa</taxon>
        <taxon>Arthropoda</taxon>
        <taxon>Chelicerata</taxon>
        <taxon>Arachnida</taxon>
        <taxon>Araneae</taxon>
        <taxon>Araneomorphae</taxon>
        <taxon>Entelegynae</taxon>
        <taxon>Araneoidea</taxon>
        <taxon>Araneidae</taxon>
        <taxon>Caerostris</taxon>
    </lineage>
</organism>
<keyword evidence="2" id="KW-1185">Reference proteome</keyword>
<evidence type="ECO:0000313" key="1">
    <source>
        <dbReference type="EMBL" id="GIX86507.1"/>
    </source>
</evidence>
<sequence length="106" mass="12486">MFIRDLFCLQLKEKKSNLYLINSYAHGPAQCSITPWKNHGYLIRSVIPCVKKSSCCSSLRYLRYGTKLHQPQSIRRVLSLYRKNEKKKPFPREIAKQGIKRFLPKT</sequence>
<reference evidence="1 2" key="1">
    <citation type="submission" date="2021-06" db="EMBL/GenBank/DDBJ databases">
        <title>Caerostris extrusa draft genome.</title>
        <authorList>
            <person name="Kono N."/>
            <person name="Arakawa K."/>
        </authorList>
    </citation>
    <scope>NUCLEOTIDE SEQUENCE [LARGE SCALE GENOMIC DNA]</scope>
</reference>
<dbReference type="AlphaFoldDB" id="A0AAV4NNV6"/>
<dbReference type="EMBL" id="BPLR01021147">
    <property type="protein sequence ID" value="GIX86507.1"/>
    <property type="molecule type" value="Genomic_DNA"/>
</dbReference>
<evidence type="ECO:0000313" key="2">
    <source>
        <dbReference type="Proteomes" id="UP001054945"/>
    </source>
</evidence>